<dbReference type="eggNOG" id="COG2452">
    <property type="taxonomic scope" value="Bacteria"/>
</dbReference>
<dbReference type="PANTHER" id="PTHR36172">
    <property type="match status" value="1"/>
</dbReference>
<dbReference type="InterPro" id="IPR048046">
    <property type="entry name" value="Transpos_IS607"/>
</dbReference>
<dbReference type="GO" id="GO:0003677">
    <property type="term" value="F:DNA binding"/>
    <property type="evidence" value="ECO:0007669"/>
    <property type="project" value="InterPro"/>
</dbReference>
<dbReference type="InterPro" id="IPR036162">
    <property type="entry name" value="Resolvase-like_N_sf"/>
</dbReference>
<comment type="caution">
    <text evidence="2">The sequence shown here is derived from an EMBL/GenBank/DDBJ whole genome shotgun (WGS) entry which is preliminary data.</text>
</comment>
<dbReference type="InterPro" id="IPR041718">
    <property type="entry name" value="IS607_transposase-like"/>
</dbReference>
<dbReference type="CDD" id="cd03769">
    <property type="entry name" value="SR_IS607_transposase_like"/>
    <property type="match status" value="1"/>
</dbReference>
<evidence type="ECO:0000313" key="3">
    <source>
        <dbReference type="Proteomes" id="UP000004508"/>
    </source>
</evidence>
<dbReference type="PANTHER" id="PTHR36172:SF1">
    <property type="entry name" value="RESOLVASE-RELATED"/>
    <property type="match status" value="1"/>
</dbReference>
<dbReference type="EMBL" id="ADVG01000003">
    <property type="protein sequence ID" value="EFH84648.1"/>
    <property type="molecule type" value="Genomic_DNA"/>
</dbReference>
<dbReference type="InterPro" id="IPR009061">
    <property type="entry name" value="DNA-bd_dom_put_sf"/>
</dbReference>
<sequence>MKNTYDIQAFGKLIGKSTKTLQKWDREGKLIAHRSPQSNRRYYTHDQYLEYRGLKASEQGLTIAYSRVSGIAQKPDLVNQTKALEAYCHQYSLKVDEWMSDIGSGLNYKRKQFHRLMEMVELGQVRCIVLAHRDRLVRFGYEYFEAFCERHRTELIVINGENLSPEQELVRDFIAIVTAFSARLHGLRSYKKVLKDAALQKDQN</sequence>
<dbReference type="GO" id="GO:0006355">
    <property type="term" value="P:regulation of DNA-templated transcription"/>
    <property type="evidence" value="ECO:0007669"/>
    <property type="project" value="InterPro"/>
</dbReference>
<dbReference type="OrthoDB" id="155141at2"/>
<dbReference type="FunFam" id="3.40.50.1390:FF:000002">
    <property type="entry name" value="ORF1 in transposon ISC1904"/>
    <property type="match status" value="1"/>
</dbReference>
<dbReference type="Gene3D" id="3.40.50.1390">
    <property type="entry name" value="Resolvase, N-terminal catalytic domain"/>
    <property type="match status" value="1"/>
</dbReference>
<evidence type="ECO:0000259" key="1">
    <source>
        <dbReference type="PROSITE" id="PS51736"/>
    </source>
</evidence>
<dbReference type="InterPro" id="IPR006119">
    <property type="entry name" value="Resolv_N"/>
</dbReference>
<dbReference type="Proteomes" id="UP000004508">
    <property type="component" value="Unassembled WGS sequence"/>
</dbReference>
<gene>
    <name evidence="2" type="ORF">Krac_5741</name>
</gene>
<dbReference type="Gene3D" id="1.10.287.2170">
    <property type="match status" value="1"/>
</dbReference>
<dbReference type="Pfam" id="PF00239">
    <property type="entry name" value="Resolvase"/>
    <property type="match status" value="1"/>
</dbReference>
<dbReference type="NCBIfam" id="NF033518">
    <property type="entry name" value="transpos_IS607"/>
    <property type="match status" value="1"/>
</dbReference>
<proteinExistence type="predicted"/>
<dbReference type="SUPFAM" id="SSF53041">
    <property type="entry name" value="Resolvase-like"/>
    <property type="match status" value="1"/>
</dbReference>
<dbReference type="InParanoid" id="D6TWR5"/>
<dbReference type="PROSITE" id="PS51736">
    <property type="entry name" value="RECOMBINASES_3"/>
    <property type="match status" value="1"/>
</dbReference>
<dbReference type="RefSeq" id="WP_007916350.1">
    <property type="nucleotide sequence ID" value="NZ_ADVG01000003.1"/>
</dbReference>
<feature type="domain" description="Resolvase/invertase-type recombinase catalytic" evidence="1">
    <location>
        <begin position="61"/>
        <end position="204"/>
    </location>
</feature>
<organism evidence="2 3">
    <name type="scientific">Ktedonobacter racemifer DSM 44963</name>
    <dbReference type="NCBI Taxonomy" id="485913"/>
    <lineage>
        <taxon>Bacteria</taxon>
        <taxon>Bacillati</taxon>
        <taxon>Chloroflexota</taxon>
        <taxon>Ktedonobacteria</taxon>
        <taxon>Ktedonobacterales</taxon>
        <taxon>Ktedonobacteraceae</taxon>
        <taxon>Ktedonobacter</taxon>
    </lineage>
</organism>
<dbReference type="InterPro" id="IPR051491">
    <property type="entry name" value="Recombinase/Transposase-rel"/>
</dbReference>
<reference evidence="2 3" key="1">
    <citation type="journal article" date="2011" name="Stand. Genomic Sci.">
        <title>Non-contiguous finished genome sequence and contextual data of the filamentous soil bacterium Ktedonobacter racemifer type strain (SOSP1-21).</title>
        <authorList>
            <person name="Chang Y.J."/>
            <person name="Land M."/>
            <person name="Hauser L."/>
            <person name="Chertkov O."/>
            <person name="Del Rio T.G."/>
            <person name="Nolan M."/>
            <person name="Copeland A."/>
            <person name="Tice H."/>
            <person name="Cheng J.F."/>
            <person name="Lucas S."/>
            <person name="Han C."/>
            <person name="Goodwin L."/>
            <person name="Pitluck S."/>
            <person name="Ivanova N."/>
            <person name="Ovchinikova G."/>
            <person name="Pati A."/>
            <person name="Chen A."/>
            <person name="Palaniappan K."/>
            <person name="Mavromatis K."/>
            <person name="Liolios K."/>
            <person name="Brettin T."/>
            <person name="Fiebig A."/>
            <person name="Rohde M."/>
            <person name="Abt B."/>
            <person name="Goker M."/>
            <person name="Detter J.C."/>
            <person name="Woyke T."/>
            <person name="Bristow J."/>
            <person name="Eisen J.A."/>
            <person name="Markowitz V."/>
            <person name="Hugenholtz P."/>
            <person name="Kyrpides N.C."/>
            <person name="Klenk H.P."/>
            <person name="Lapidus A."/>
        </authorList>
    </citation>
    <scope>NUCLEOTIDE SEQUENCE [LARGE SCALE GENOMIC DNA]</scope>
    <source>
        <strain evidence="3">DSM 44963</strain>
    </source>
</reference>
<dbReference type="GO" id="GO:0000150">
    <property type="term" value="F:DNA strand exchange activity"/>
    <property type="evidence" value="ECO:0007669"/>
    <property type="project" value="InterPro"/>
</dbReference>
<protein>
    <submittedName>
        <fullName evidence="2">Resolvase domain protein</fullName>
    </submittedName>
</protein>
<dbReference type="SMART" id="SM00857">
    <property type="entry name" value="Resolvase"/>
    <property type="match status" value="1"/>
</dbReference>
<dbReference type="AlphaFoldDB" id="D6TWR5"/>
<name>D6TWR5_KTERA</name>
<dbReference type="FunCoup" id="D6TWR5">
    <property type="interactions" value="37"/>
</dbReference>
<dbReference type="Pfam" id="PF13411">
    <property type="entry name" value="MerR_1"/>
    <property type="match status" value="1"/>
</dbReference>
<dbReference type="InterPro" id="IPR000551">
    <property type="entry name" value="MerR-type_HTH_dom"/>
</dbReference>
<accession>D6TWR5</accession>
<keyword evidence="3" id="KW-1185">Reference proteome</keyword>
<dbReference type="Gene3D" id="1.10.1660.10">
    <property type="match status" value="1"/>
</dbReference>
<evidence type="ECO:0000313" key="2">
    <source>
        <dbReference type="EMBL" id="EFH84648.1"/>
    </source>
</evidence>
<dbReference type="SUPFAM" id="SSF46955">
    <property type="entry name" value="Putative DNA-binding domain"/>
    <property type="match status" value="1"/>
</dbReference>